<reference evidence="1 2" key="1">
    <citation type="submission" date="2016-03" db="EMBL/GenBank/DDBJ databases">
        <title>Genome sequence of Pontibacter sp. nov., of the family cytophagaceae, isolated from marine sediment of the Yellow Sea, China.</title>
        <authorList>
            <person name="Zhang G."/>
            <person name="Zhang R."/>
        </authorList>
    </citation>
    <scope>NUCLEOTIDE SEQUENCE [LARGE SCALE GENOMIC DNA]</scope>
    <source>
        <strain evidence="1 2">S10-8</strain>
    </source>
</reference>
<keyword evidence="2" id="KW-1185">Reference proteome</keyword>
<dbReference type="InterPro" id="IPR025366">
    <property type="entry name" value="DUF4270"/>
</dbReference>
<dbReference type="AlphaFoldDB" id="A0A1Q5PA25"/>
<dbReference type="Pfam" id="PF14092">
    <property type="entry name" value="DUF4270"/>
    <property type="match status" value="1"/>
</dbReference>
<accession>A0A1Q5PA25</accession>
<dbReference type="RefSeq" id="WP_073853699.1">
    <property type="nucleotide sequence ID" value="NZ_LVWA01000010.1"/>
</dbReference>
<protein>
    <recommendedName>
        <fullName evidence="3">DUF4270 family protein</fullName>
    </recommendedName>
</protein>
<sequence>MKKKFNYLFYCLGAVLLLSSCEDPNELGLALVEDNVSGTFTDTLTINLSTVMVDSIATSGTGNMVAGQYTTPQSGTLHAASYFQVGPGGSLAAPAAEATYDSLKLFLPTSGYYYGDTTQAVTLSIHEVTSTLSTRALPPTIPNEDPNSYFYQNPALYNKTNVAVKPEPIGTHTFAPRPVRKDTLAIDLSDELGQQWFDLQKAGDEKLKDNANFAAYFKGLGLTATSGNAVLGFPAAGAVVTLYYSEPSASGGARTVKMYTFPLINPSLQFNKFEGDFTGSPLDGLQESGELPTSITNDISVAQAGTGLMIKLEIPYLEKLKEKVKPEFINKVTLVVEPFRGATTVYPFPAPPIGLYETGMSGLLYSPLVTEYNPDGLPLASNFIKSSETATDGRYEFSITEFLINKLKNDYRTNLPLYLAPTASEFKNGASRLVVGAQNKDIKNVRLRIYYTTIQ</sequence>
<dbReference type="PROSITE" id="PS51257">
    <property type="entry name" value="PROKAR_LIPOPROTEIN"/>
    <property type="match status" value="1"/>
</dbReference>
<organism evidence="1 2">
    <name type="scientific">Pontibacter flavimaris</name>
    <dbReference type="NCBI Taxonomy" id="1797110"/>
    <lineage>
        <taxon>Bacteria</taxon>
        <taxon>Pseudomonadati</taxon>
        <taxon>Bacteroidota</taxon>
        <taxon>Cytophagia</taxon>
        <taxon>Cytophagales</taxon>
        <taxon>Hymenobacteraceae</taxon>
        <taxon>Pontibacter</taxon>
    </lineage>
</organism>
<dbReference type="Proteomes" id="UP000186551">
    <property type="component" value="Unassembled WGS sequence"/>
</dbReference>
<name>A0A1Q5PA25_9BACT</name>
<proteinExistence type="predicted"/>
<gene>
    <name evidence="1" type="ORF">A3841_03320</name>
</gene>
<dbReference type="EMBL" id="LVWA01000010">
    <property type="protein sequence ID" value="OKL38992.1"/>
    <property type="molecule type" value="Genomic_DNA"/>
</dbReference>
<evidence type="ECO:0008006" key="3">
    <source>
        <dbReference type="Google" id="ProtNLM"/>
    </source>
</evidence>
<evidence type="ECO:0000313" key="2">
    <source>
        <dbReference type="Proteomes" id="UP000186551"/>
    </source>
</evidence>
<dbReference type="STRING" id="1797110.A3841_03320"/>
<comment type="caution">
    <text evidence="1">The sequence shown here is derived from an EMBL/GenBank/DDBJ whole genome shotgun (WGS) entry which is preliminary data.</text>
</comment>
<evidence type="ECO:0000313" key="1">
    <source>
        <dbReference type="EMBL" id="OKL38992.1"/>
    </source>
</evidence>